<reference evidence="2 9" key="1">
    <citation type="journal article" date="2015" name="PLoS ONE">
        <title>Genomic analysis reveals the molecular basis for capsule loss in the group B streptococcus population.</title>
        <authorList>
            <consortium name="DEVANI Consortium"/>
            <person name="Rosini R."/>
            <person name="Campisi E."/>
            <person name="De Chiara M."/>
            <person name="Tettelin H."/>
            <person name="Rinaudo D."/>
            <person name="Toniolo C."/>
            <person name="Metruccio M."/>
            <person name="Guidotti S."/>
            <person name="Sorensen U.B."/>
            <person name="Kilian M."/>
            <person name="Ramirez M."/>
            <person name="Janulczyk R."/>
            <person name="Donati C."/>
            <person name="Grandi G."/>
            <person name="Margarit I."/>
        </authorList>
    </citation>
    <scope>NUCLEOTIDE SEQUENCE [LARGE SCALE GENOMIC DNA]</scope>
    <source>
        <strain evidence="2 9">ES-PW-063</strain>
    </source>
</reference>
<dbReference type="EMBL" id="UAVB01000011">
    <property type="protein sequence ID" value="SQA20277.1"/>
    <property type="molecule type" value="Genomic_DNA"/>
</dbReference>
<dbReference type="KEGG" id="sagg:EN73_03245"/>
<evidence type="ECO:0000313" key="8">
    <source>
        <dbReference type="EMBL" id="SQA20328.1"/>
    </source>
</evidence>
<dbReference type="Proteomes" id="UP000250200">
    <property type="component" value="Unassembled WGS sequence"/>
</dbReference>
<protein>
    <submittedName>
        <fullName evidence="2 5">Antirepressor</fullName>
    </submittedName>
    <submittedName>
        <fullName evidence="3">ORF6C domain-containing protein</fullName>
    </submittedName>
</protein>
<dbReference type="KEGG" id="sage:EN72_03170"/>
<accession>A0A5N0R9X4</accession>
<evidence type="ECO:0000313" key="10">
    <source>
        <dbReference type="Proteomes" id="UP000250200"/>
    </source>
</evidence>
<evidence type="ECO:0000259" key="1">
    <source>
        <dbReference type="Pfam" id="PF10552"/>
    </source>
</evidence>
<evidence type="ECO:0000313" key="9">
    <source>
        <dbReference type="Proteomes" id="UP000035174"/>
    </source>
</evidence>
<dbReference type="EMBL" id="LCVB01000027">
    <property type="protein sequence ID" value="KLJ29710.1"/>
    <property type="molecule type" value="Genomic_DNA"/>
</dbReference>
<evidence type="ECO:0000313" key="2">
    <source>
        <dbReference type="EMBL" id="KLJ29710.1"/>
    </source>
</evidence>
<reference evidence="3" key="3">
    <citation type="submission" date="2023-05" db="EMBL/GenBank/DDBJ databases">
        <title>Cataloging the Phylogenetic Diversity of Human Bladder Bacteria.</title>
        <authorList>
            <person name="Du J."/>
        </authorList>
    </citation>
    <scope>NUCLEOTIDE SEQUENCE</scope>
    <source>
        <strain evidence="3">UMB8703</strain>
    </source>
</reference>
<organism evidence="5 10">
    <name type="scientific">Streptococcus agalactiae</name>
    <dbReference type="NCBI Taxonomy" id="1311"/>
    <lineage>
        <taxon>Bacteria</taxon>
        <taxon>Bacillati</taxon>
        <taxon>Bacillota</taxon>
        <taxon>Bacilli</taxon>
        <taxon>Lactobacillales</taxon>
        <taxon>Streptococcaceae</taxon>
        <taxon>Streptococcus</taxon>
    </lineage>
</organism>
<evidence type="ECO:0000313" key="7">
    <source>
        <dbReference type="EMBL" id="SQA20277.1"/>
    </source>
</evidence>
<dbReference type="EMBL" id="UAVB01000005">
    <property type="protein sequence ID" value="SQA20125.1"/>
    <property type="molecule type" value="Genomic_DNA"/>
</dbReference>
<dbReference type="Proteomes" id="UP001230629">
    <property type="component" value="Unassembled WGS sequence"/>
</dbReference>
<name>A0A5N0R9X4_STRAG</name>
<dbReference type="Pfam" id="PF10552">
    <property type="entry name" value="ORF6C"/>
    <property type="match status" value="1"/>
</dbReference>
<dbReference type="RefSeq" id="WP_001872799.1">
    <property type="nucleotide sequence ID" value="NZ_AP020310.1"/>
</dbReference>
<dbReference type="EMBL" id="JASOIH010000001">
    <property type="protein sequence ID" value="MDK6898494.1"/>
    <property type="molecule type" value="Genomic_DNA"/>
</dbReference>
<dbReference type="EMBL" id="UAVB01000003">
    <property type="protein sequence ID" value="SQA20072.1"/>
    <property type="molecule type" value="Genomic_DNA"/>
</dbReference>
<proteinExistence type="predicted"/>
<dbReference type="Proteomes" id="UP000035174">
    <property type="component" value="Unassembled WGS sequence"/>
</dbReference>
<dbReference type="EMBL" id="UAVB01000012">
    <property type="protein sequence ID" value="SQA20328.1"/>
    <property type="molecule type" value="Genomic_DNA"/>
</dbReference>
<dbReference type="AlphaFoldDB" id="A0A5N0R9X4"/>
<evidence type="ECO:0000313" key="4">
    <source>
        <dbReference type="EMBL" id="SQA17108.1"/>
    </source>
</evidence>
<dbReference type="EMBL" id="UAVB01000001">
    <property type="protein sequence ID" value="SQA17108.1"/>
    <property type="molecule type" value="Genomic_DNA"/>
</dbReference>
<dbReference type="InterPro" id="IPR018878">
    <property type="entry name" value="ORF6C_dom"/>
</dbReference>
<reference evidence="5 10" key="2">
    <citation type="submission" date="2018-06" db="EMBL/GenBank/DDBJ databases">
        <authorList>
            <consortium name="Pathogen Informatics"/>
            <person name="Doyle S."/>
        </authorList>
    </citation>
    <scope>NUCLEOTIDE SEQUENCE [LARGE SCALE GENOMIC DNA]</scope>
    <source>
        <strain evidence="5 10">NCTC8181</strain>
    </source>
</reference>
<evidence type="ECO:0000313" key="3">
    <source>
        <dbReference type="EMBL" id="MDK6898494.1"/>
    </source>
</evidence>
<feature type="domain" description="ORF6C" evidence="1">
    <location>
        <begin position="20"/>
        <end position="138"/>
    </location>
</feature>
<evidence type="ECO:0000313" key="6">
    <source>
        <dbReference type="EMBL" id="SQA20125.1"/>
    </source>
</evidence>
<evidence type="ECO:0000313" key="5">
    <source>
        <dbReference type="EMBL" id="SQA20072.1"/>
    </source>
</evidence>
<gene>
    <name evidence="4" type="ORF">NCTC8181_00014</name>
    <name evidence="5" type="ORF">NCTC8181_02422</name>
    <name evidence="6" type="ORF">NCTC8181_02475</name>
    <name evidence="7" type="ORF">NCTC8181_02627</name>
    <name evidence="8" type="ORF">NCTC8181_02678</name>
    <name evidence="3" type="ORF">QP229_00560</name>
    <name evidence="2" type="ORF">WA45_05010</name>
</gene>
<comment type="caution">
    <text evidence="5">The sequence shown here is derived from an EMBL/GenBank/DDBJ whole genome shotgun (WGS) entry which is preliminary data.</text>
</comment>
<sequence>MNELTTTQQLIEMSKMQTVTLEKVDNLEKGLLQAQNDIQEIMDTSYLHPGIINMITKKRRKRVIDCMGGKSAKAYKTFKVDEEGRKHRFSSEVFREMELDFKAEFDLNSYAELSKSKKEEALEYIAMWEPCTNTKRKINLLNKQTELELIG</sequence>